<comment type="caution">
    <text evidence="1">The sequence shown here is derived from an EMBL/GenBank/DDBJ whole genome shotgun (WGS) entry which is preliminary data.</text>
</comment>
<protein>
    <recommendedName>
        <fullName evidence="3">Twitching motility protein PilT</fullName>
    </recommendedName>
</protein>
<accession>A0A9D1ICA7</accession>
<dbReference type="EMBL" id="DVMU01000192">
    <property type="protein sequence ID" value="HIU34652.1"/>
    <property type="molecule type" value="Genomic_DNA"/>
</dbReference>
<dbReference type="AlphaFoldDB" id="A0A9D1ICA7"/>
<gene>
    <name evidence="1" type="ORF">IAB02_08820</name>
</gene>
<proteinExistence type="predicted"/>
<evidence type="ECO:0000313" key="2">
    <source>
        <dbReference type="Proteomes" id="UP000824072"/>
    </source>
</evidence>
<name>A0A9D1ICA7_9FIRM</name>
<dbReference type="Proteomes" id="UP000824072">
    <property type="component" value="Unassembled WGS sequence"/>
</dbReference>
<organism evidence="1 2">
    <name type="scientific">Candidatus Pullichristensenella excrementigallinarum</name>
    <dbReference type="NCBI Taxonomy" id="2840907"/>
    <lineage>
        <taxon>Bacteria</taxon>
        <taxon>Bacillati</taxon>
        <taxon>Bacillota</taxon>
        <taxon>Clostridia</taxon>
        <taxon>Candidatus Pullichristensenella</taxon>
    </lineage>
</organism>
<reference evidence="1" key="1">
    <citation type="submission" date="2020-10" db="EMBL/GenBank/DDBJ databases">
        <authorList>
            <person name="Gilroy R."/>
        </authorList>
    </citation>
    <scope>NUCLEOTIDE SEQUENCE</scope>
    <source>
        <strain evidence="1">ChiHcec3-11533</strain>
    </source>
</reference>
<sequence>MIQIIPGNKGSGKTKRLIDITNDALKVEHGIIVFIDDDKRYMYDLRHEIRFVDAGEYPAARKCSPEAFLAFVSGMLSVNYDISLISIDAFLKIVKIEKEQLPDFFRALDQLSREHHCNFLISLSMPVDDLQEDVRAYCI</sequence>
<reference evidence="1" key="2">
    <citation type="journal article" date="2021" name="PeerJ">
        <title>Extensive microbial diversity within the chicken gut microbiome revealed by metagenomics and culture.</title>
        <authorList>
            <person name="Gilroy R."/>
            <person name="Ravi A."/>
            <person name="Getino M."/>
            <person name="Pursley I."/>
            <person name="Horton D.L."/>
            <person name="Alikhan N.F."/>
            <person name="Baker D."/>
            <person name="Gharbi K."/>
            <person name="Hall N."/>
            <person name="Watson M."/>
            <person name="Adriaenssens E.M."/>
            <person name="Foster-Nyarko E."/>
            <person name="Jarju S."/>
            <person name="Secka A."/>
            <person name="Antonio M."/>
            <person name="Oren A."/>
            <person name="Chaudhuri R.R."/>
            <person name="La Ragione R."/>
            <person name="Hildebrand F."/>
            <person name="Pallen M.J."/>
        </authorList>
    </citation>
    <scope>NUCLEOTIDE SEQUENCE</scope>
    <source>
        <strain evidence="1">ChiHcec3-11533</strain>
    </source>
</reference>
<evidence type="ECO:0008006" key="3">
    <source>
        <dbReference type="Google" id="ProtNLM"/>
    </source>
</evidence>
<evidence type="ECO:0000313" key="1">
    <source>
        <dbReference type="EMBL" id="HIU34652.1"/>
    </source>
</evidence>